<name>A0A0W4ZKN5_PNEC8</name>
<feature type="region of interest" description="Disordered" evidence="2">
    <location>
        <begin position="377"/>
        <end position="430"/>
    </location>
</feature>
<dbReference type="GeneID" id="28936335"/>
<dbReference type="AlphaFoldDB" id="A0A0W4ZKN5"/>
<comment type="caution">
    <text evidence="3">The sequence shown here is derived from an EMBL/GenBank/DDBJ whole genome shotgun (WGS) entry which is preliminary data.</text>
</comment>
<feature type="region of interest" description="Disordered" evidence="2">
    <location>
        <begin position="517"/>
        <end position="537"/>
    </location>
</feature>
<dbReference type="RefSeq" id="XP_018226290.1">
    <property type="nucleotide sequence ID" value="XM_018370132.1"/>
</dbReference>
<organism evidence="3 4">
    <name type="scientific">Pneumocystis carinii (strain B80)</name>
    <name type="common">Rat pneumocystis pneumonia agent</name>
    <name type="synonym">Pneumocystis carinii f. sp. carinii</name>
    <dbReference type="NCBI Taxonomy" id="1408658"/>
    <lineage>
        <taxon>Eukaryota</taxon>
        <taxon>Fungi</taxon>
        <taxon>Dikarya</taxon>
        <taxon>Ascomycota</taxon>
        <taxon>Taphrinomycotina</taxon>
        <taxon>Pneumocystomycetes</taxon>
        <taxon>Pneumocystaceae</taxon>
        <taxon>Pneumocystis</taxon>
    </lineage>
</organism>
<accession>A0A0W4ZKN5</accession>
<dbReference type="EMBL" id="LFVZ01000006">
    <property type="protein sequence ID" value="KTW28923.1"/>
    <property type="molecule type" value="Genomic_DNA"/>
</dbReference>
<evidence type="ECO:0000256" key="2">
    <source>
        <dbReference type="SAM" id="MobiDB-lite"/>
    </source>
</evidence>
<feature type="compositionally biased region" description="Basic and acidic residues" evidence="2">
    <location>
        <begin position="388"/>
        <end position="400"/>
    </location>
</feature>
<evidence type="ECO:0000313" key="4">
    <source>
        <dbReference type="Proteomes" id="UP000054454"/>
    </source>
</evidence>
<feature type="compositionally biased region" description="Polar residues" evidence="2">
    <location>
        <begin position="416"/>
        <end position="430"/>
    </location>
</feature>
<sequence length="568" mass="63095">MVLHIFFCIKKWMIVVHTSLLFITITNAYPASIPVTRDNHRALVDSQGSDQKTCSINDPTLSIHPSLLTSTGTGFADCLPGRNCLFVCKSGYLSTQYDASYYPEFEGTSVGNVLCTSQGTLQIAAGGSLCALSTKNLYLTSLLDYSVSFCQKISVKDGLFFAPNSLQSKSVSFLAVSGQSHQSSLYYFNPLGTDSTYECPITVGSSSPYILEIKDINGEVHISLGWNPFYISNEEYKRPPNWGLRVLCQGVDCDRPCFIDPTKHGINECENCEKGSHGSSFCTVKVSGSKEAIVFLFSTDGDQKTYSYDDFSSFTTTREVTLRESQGYRYDSSRDSGKSIYTEKGRYHRTNLGDLKEEEDQLTQEEKDLIERLQKTQQQSKLFGDQNKQPEEKADPEHHSGNLGVTVVDSTKESAQHQTQSQLKGSSDDVNNQHLDLVYLKDTEKENNGHLDDFKGFVTGKTITSQKDSHKDIDTANKATTSLYSANDSHRTDKCKSLIDSIVDSVQELCLLLKSKDSDPNSSKKQQNPQLDVISPAPDSIKQENSAIHLLKPRANWILIFLGFAILL</sequence>
<protein>
    <submittedName>
        <fullName evidence="3">Uncharacterized protein</fullName>
    </submittedName>
</protein>
<comment type="similarity">
    <text evidence="1">Belongs to the SUN family.</text>
</comment>
<dbReference type="Proteomes" id="UP000054454">
    <property type="component" value="Unassembled WGS sequence"/>
</dbReference>
<dbReference type="Pfam" id="PF03856">
    <property type="entry name" value="SUN"/>
    <property type="match status" value="1"/>
</dbReference>
<dbReference type="OrthoDB" id="5554151at2759"/>
<proteinExistence type="inferred from homology"/>
<keyword evidence="4" id="KW-1185">Reference proteome</keyword>
<evidence type="ECO:0000256" key="1">
    <source>
        <dbReference type="ARBA" id="ARBA00010579"/>
    </source>
</evidence>
<dbReference type="VEuPathDB" id="FungiDB:T552_01551"/>
<gene>
    <name evidence="3" type="ORF">T552_01551</name>
</gene>
<evidence type="ECO:0000313" key="3">
    <source>
        <dbReference type="EMBL" id="KTW28923.1"/>
    </source>
</evidence>
<dbReference type="InterPro" id="IPR005556">
    <property type="entry name" value="SUN"/>
</dbReference>
<reference evidence="4" key="1">
    <citation type="journal article" date="2016" name="Nat. Commun.">
        <title>Genome analysis of three Pneumocystis species reveals adaptation mechanisms to life exclusively in mammalian hosts.</title>
        <authorList>
            <person name="Ma L."/>
            <person name="Chen Z."/>
            <person name="Huang D.W."/>
            <person name="Kutty G."/>
            <person name="Ishihara M."/>
            <person name="Wang H."/>
            <person name="Abouelleil A."/>
            <person name="Bishop L."/>
            <person name="Davey E."/>
            <person name="Deng R."/>
            <person name="Deng X."/>
            <person name="Fan L."/>
            <person name="Fantoni G."/>
            <person name="Fitzgerald M."/>
            <person name="Gogineni E."/>
            <person name="Goldberg J.M."/>
            <person name="Handley G."/>
            <person name="Hu X."/>
            <person name="Huber C."/>
            <person name="Jiao X."/>
            <person name="Jones K."/>
            <person name="Levin J.Z."/>
            <person name="Liu Y."/>
            <person name="Macdonald P."/>
            <person name="Melnikov A."/>
            <person name="Raley C."/>
            <person name="Sassi M."/>
            <person name="Sherman B.T."/>
            <person name="Song X."/>
            <person name="Sykes S."/>
            <person name="Tran B."/>
            <person name="Walsh L."/>
            <person name="Xia Y."/>
            <person name="Yang J."/>
            <person name="Young S."/>
            <person name="Zeng Q."/>
            <person name="Zheng X."/>
            <person name="Stephens R."/>
            <person name="Nusbaum C."/>
            <person name="Birren B.W."/>
            <person name="Azadi P."/>
            <person name="Lempicki R.A."/>
            <person name="Cuomo C.A."/>
            <person name="Kovacs J.A."/>
        </authorList>
    </citation>
    <scope>NUCLEOTIDE SEQUENCE [LARGE SCALE GENOMIC DNA]</scope>
    <source>
        <strain evidence="4">B80</strain>
    </source>
</reference>